<dbReference type="AlphaFoldDB" id="A0AAW5T9A7"/>
<dbReference type="SUPFAM" id="SSF51905">
    <property type="entry name" value="FAD/NAD(P)-binding domain"/>
    <property type="match status" value="1"/>
</dbReference>
<evidence type="ECO:0000256" key="1">
    <source>
        <dbReference type="ARBA" id="ARBA00023002"/>
    </source>
</evidence>
<dbReference type="PANTHER" id="PTHR43476">
    <property type="entry name" value="3-(3-HYDROXY-PHENYL)PROPIONATE/3-HYDROXYCINNAMIC ACID HYDROXYLASE"/>
    <property type="match status" value="1"/>
</dbReference>
<evidence type="ECO:0000313" key="5">
    <source>
        <dbReference type="Proteomes" id="UP001141659"/>
    </source>
</evidence>
<dbReference type="InterPro" id="IPR036188">
    <property type="entry name" value="FAD/NAD-bd_sf"/>
</dbReference>
<dbReference type="Pfam" id="PF01494">
    <property type="entry name" value="FAD_binding_3"/>
    <property type="match status" value="1"/>
</dbReference>
<evidence type="ECO:0000313" key="4">
    <source>
        <dbReference type="EMBL" id="MCV7392069.1"/>
    </source>
</evidence>
<dbReference type="PRINTS" id="PR00420">
    <property type="entry name" value="RNGMNOXGNASE"/>
</dbReference>
<name>A0AAW5T9A7_9MYCO</name>
<dbReference type="GO" id="GO:0071949">
    <property type="term" value="F:FAD binding"/>
    <property type="evidence" value="ECO:0007669"/>
    <property type="project" value="InterPro"/>
</dbReference>
<organism evidence="4 5">
    <name type="scientific">Mycolicibacterium porcinum</name>
    <dbReference type="NCBI Taxonomy" id="39693"/>
    <lineage>
        <taxon>Bacteria</taxon>
        <taxon>Bacillati</taxon>
        <taxon>Actinomycetota</taxon>
        <taxon>Actinomycetes</taxon>
        <taxon>Mycobacteriales</taxon>
        <taxon>Mycobacteriaceae</taxon>
        <taxon>Mycolicibacterium</taxon>
    </lineage>
</organism>
<evidence type="ECO:0000259" key="3">
    <source>
        <dbReference type="Pfam" id="PF01494"/>
    </source>
</evidence>
<dbReference type="Proteomes" id="UP001141659">
    <property type="component" value="Unassembled WGS sequence"/>
</dbReference>
<dbReference type="PANTHER" id="PTHR43476:SF4">
    <property type="entry name" value="BLR0106 PROTEIN"/>
    <property type="match status" value="1"/>
</dbReference>
<keyword evidence="4" id="KW-0503">Monooxygenase</keyword>
<sequence>MKIVCVGGGPAGLSFATLMKGRDPAHEITVLERNPAGSTYGWGITYWQPLLDKLVEIDQSLANEIRESSFLWSGSLVDLKGTRTETVGHTGLSVSRQQLIDILARRATELGINIQYEHDVVDPAQLPEADLIVACDGVNSRLRKLHPGGFGTNIVTGRNKYIWLGTGKVFDAFNFAFAETDAGWIWFYGYGFDGEASTVIVECAPETWAGLGFDGLDEKGATALLSRIFERQLDGHPLLSAAPNHTGAAWASFATVTNDRWHHDNLVLMGDAAHTTHYSIGSGTILALEDAIALAEKLCGEKDLVSALDAYQAERIRAIVPHQSWARSSAQWYEDLPRYIRLRPAEFSIALRARRSPLLPHFPPAIYCRLYRVAESLYGVTQKSARLRKLWAHMEPKAARSDG</sequence>
<dbReference type="Gene3D" id="3.50.50.60">
    <property type="entry name" value="FAD/NAD(P)-binding domain"/>
    <property type="match status" value="1"/>
</dbReference>
<reference evidence="4" key="2">
    <citation type="journal article" date="2022" name="BMC Genomics">
        <title>Comparative genome analysis of mycobacteria focusing on tRNA and non-coding RNA.</title>
        <authorList>
            <person name="Behra P.R.K."/>
            <person name="Pettersson B.M.F."/>
            <person name="Ramesh M."/>
            <person name="Das S."/>
            <person name="Dasgupta S."/>
            <person name="Kirsebom L.A."/>
        </authorList>
    </citation>
    <scope>NUCLEOTIDE SEQUENCE</scope>
    <source>
        <strain evidence="4">DSM 44242</strain>
    </source>
</reference>
<keyword evidence="1" id="KW-0560">Oxidoreductase</keyword>
<accession>A0AAW5T9A7</accession>
<protein>
    <submittedName>
        <fullName evidence="4">FAD-dependent monooxygenase</fullName>
    </submittedName>
</protein>
<comment type="caution">
    <text evidence="4">The sequence shown here is derived from an EMBL/GenBank/DDBJ whole genome shotgun (WGS) entry which is preliminary data.</text>
</comment>
<dbReference type="Gene3D" id="3.30.9.20">
    <property type="match status" value="1"/>
</dbReference>
<proteinExistence type="predicted"/>
<dbReference type="EMBL" id="JACKVC010000024">
    <property type="protein sequence ID" value="MCV7392069.1"/>
    <property type="molecule type" value="Genomic_DNA"/>
</dbReference>
<dbReference type="InterPro" id="IPR002938">
    <property type="entry name" value="FAD-bd"/>
</dbReference>
<dbReference type="RefSeq" id="WP_036442290.1">
    <property type="nucleotide sequence ID" value="NZ_JACKVC010000024.1"/>
</dbReference>
<keyword evidence="2" id="KW-0520">NAD</keyword>
<gene>
    <name evidence="4" type="ORF">H5P34_28820</name>
</gene>
<dbReference type="InterPro" id="IPR050631">
    <property type="entry name" value="PheA/TfdB_FAD_monoxygenase"/>
</dbReference>
<feature type="domain" description="FAD-binding" evidence="3">
    <location>
        <begin position="128"/>
        <end position="317"/>
    </location>
</feature>
<dbReference type="GO" id="GO:0004497">
    <property type="term" value="F:monooxygenase activity"/>
    <property type="evidence" value="ECO:0007669"/>
    <property type="project" value="UniProtKB-KW"/>
</dbReference>
<evidence type="ECO:0000256" key="2">
    <source>
        <dbReference type="ARBA" id="ARBA00023027"/>
    </source>
</evidence>
<reference evidence="4" key="1">
    <citation type="submission" date="2020-07" db="EMBL/GenBank/DDBJ databases">
        <authorList>
            <person name="Pettersson B.M.F."/>
            <person name="Behra P.R.K."/>
            <person name="Ramesh M."/>
            <person name="Das S."/>
            <person name="Dasgupta S."/>
            <person name="Kirsebom L.A."/>
        </authorList>
    </citation>
    <scope>NUCLEOTIDE SEQUENCE</scope>
    <source>
        <strain evidence="4">DSM 44242</strain>
    </source>
</reference>